<accession>A0A5B2W211</accession>
<sequence>MRRKFYFFFPAIILGATTLANAQDTSRTNQLNELVVTASRFPQKSGETGKVVTVLAADYLQKHSGQSLTSILNNQAGLIVNGSENAAGTNQDVYMRGATTGNTLILIDGIPASDASQITNAFDLNFIPVSQIERVEILRGSQSTLYGSDAVAGVINIITKKPGDKKIGLSANGSYGSYKSWQGGAGINGSVGKFSYIAGYQYNKSDGFSSAFDSAYTHTYDNDGFKRHSVFAKAALQVTNRWKLQYLLNWSDYHTDLDAGGYTDDKDYTMHNKYMLHAISSRLDFKKGSWNVVYSFQQNKRNLLDDTLFTPNAGFSTSQFSSNTHQVETFVNWDIIPQLQLIAGADARFSNTDQYNMLYSEFYKDTTVLSGDSAHMRQFSHYAALLLHNVGGFNLEVGGRFNYHNIYGSNQTISFNPSYLINDQHKIFVNISSAFKVPTLYQLYSEYGNKDLQPESSVNYEAGYQGALCDNRLNLRVVGFYRETKNLISFYSLPDPPYGKYINANKQQAYGGELEANWEIVKGLQLNVNYTYTDGKVKELDTDTSYFNLYRIPKHALNLELGYNVTPALYVSAQYKYNSQRWEPQYLASPKPLGDYYTLGAYAEYRVGRFLKVYADFRNITDQQYFMIAGYNTRRFNFTSGVTINL</sequence>
<evidence type="ECO:0000259" key="11">
    <source>
        <dbReference type="Pfam" id="PF00593"/>
    </source>
</evidence>
<keyword evidence="14" id="KW-1185">Reference proteome</keyword>
<comment type="similarity">
    <text evidence="8 9">Belongs to the TonB-dependent receptor family.</text>
</comment>
<evidence type="ECO:0000256" key="2">
    <source>
        <dbReference type="ARBA" id="ARBA00022448"/>
    </source>
</evidence>
<keyword evidence="3 8" id="KW-1134">Transmembrane beta strand</keyword>
<feature type="chain" id="PRO_5023057191" evidence="10">
    <location>
        <begin position="23"/>
        <end position="646"/>
    </location>
</feature>
<keyword evidence="6 8" id="KW-0472">Membrane</keyword>
<feature type="domain" description="TonB-dependent receptor-like beta-barrel" evidence="11">
    <location>
        <begin position="249"/>
        <end position="620"/>
    </location>
</feature>
<dbReference type="Pfam" id="PF00593">
    <property type="entry name" value="TonB_dep_Rec_b-barrel"/>
    <property type="match status" value="1"/>
</dbReference>
<keyword evidence="2 8" id="KW-0813">Transport</keyword>
<dbReference type="AlphaFoldDB" id="A0A5B2W211"/>
<dbReference type="InterPro" id="IPR037066">
    <property type="entry name" value="Plug_dom_sf"/>
</dbReference>
<dbReference type="GO" id="GO:0009279">
    <property type="term" value="C:cell outer membrane"/>
    <property type="evidence" value="ECO:0007669"/>
    <property type="project" value="UniProtKB-SubCell"/>
</dbReference>
<proteinExistence type="inferred from homology"/>
<evidence type="ECO:0000256" key="9">
    <source>
        <dbReference type="RuleBase" id="RU003357"/>
    </source>
</evidence>
<evidence type="ECO:0000256" key="7">
    <source>
        <dbReference type="ARBA" id="ARBA00023237"/>
    </source>
</evidence>
<evidence type="ECO:0000256" key="4">
    <source>
        <dbReference type="ARBA" id="ARBA00022692"/>
    </source>
</evidence>
<reference evidence="13 14" key="2">
    <citation type="submission" date="2019-09" db="EMBL/GenBank/DDBJ databases">
        <authorList>
            <person name="Jin C."/>
        </authorList>
    </citation>
    <scope>NUCLEOTIDE SEQUENCE [LARGE SCALE GENOMIC DNA]</scope>
    <source>
        <strain evidence="13 14">BN140078</strain>
    </source>
</reference>
<dbReference type="GO" id="GO:0015344">
    <property type="term" value="F:siderophore uptake transmembrane transporter activity"/>
    <property type="evidence" value="ECO:0007669"/>
    <property type="project" value="TreeGrafter"/>
</dbReference>
<evidence type="ECO:0000256" key="10">
    <source>
        <dbReference type="SAM" id="SignalP"/>
    </source>
</evidence>
<dbReference type="PROSITE" id="PS52016">
    <property type="entry name" value="TONB_DEPENDENT_REC_3"/>
    <property type="match status" value="1"/>
</dbReference>
<keyword evidence="7 8" id="KW-0998">Cell outer membrane</keyword>
<evidence type="ECO:0000256" key="3">
    <source>
        <dbReference type="ARBA" id="ARBA00022452"/>
    </source>
</evidence>
<dbReference type="InterPro" id="IPR039426">
    <property type="entry name" value="TonB-dep_rcpt-like"/>
</dbReference>
<reference evidence="13 14" key="1">
    <citation type="submission" date="2019-09" db="EMBL/GenBank/DDBJ databases">
        <title>Chitinophaga ginsengihumi sp. nov., isolated from soil of ginseng rhizosphere.</title>
        <authorList>
            <person name="Lee J."/>
        </authorList>
    </citation>
    <scope>NUCLEOTIDE SEQUENCE [LARGE SCALE GENOMIC DNA]</scope>
    <source>
        <strain evidence="13 14">BN140078</strain>
    </source>
</reference>
<dbReference type="PANTHER" id="PTHR30069:SF50">
    <property type="entry name" value="TONB-DEPENDENT RECEPTOR HI_1217-RELATED"/>
    <property type="match status" value="1"/>
</dbReference>
<evidence type="ECO:0000313" key="13">
    <source>
        <dbReference type="EMBL" id="KAA2245395.1"/>
    </source>
</evidence>
<dbReference type="EMBL" id="VUOC01000001">
    <property type="protein sequence ID" value="KAA2245395.1"/>
    <property type="molecule type" value="Genomic_DNA"/>
</dbReference>
<keyword evidence="10" id="KW-0732">Signal</keyword>
<comment type="subcellular location">
    <subcellularLocation>
        <location evidence="1 8">Cell outer membrane</location>
        <topology evidence="1 8">Multi-pass membrane protein</topology>
    </subcellularLocation>
</comment>
<gene>
    <name evidence="13" type="ORF">F0L74_05385</name>
</gene>
<name>A0A5B2W211_9BACT</name>
<evidence type="ECO:0000256" key="1">
    <source>
        <dbReference type="ARBA" id="ARBA00004571"/>
    </source>
</evidence>
<protein>
    <submittedName>
        <fullName evidence="13">TonB-dependent receptor</fullName>
    </submittedName>
</protein>
<dbReference type="GO" id="GO:0044718">
    <property type="term" value="P:siderophore transmembrane transport"/>
    <property type="evidence" value="ECO:0007669"/>
    <property type="project" value="TreeGrafter"/>
</dbReference>
<dbReference type="RefSeq" id="WP_149836784.1">
    <property type="nucleotide sequence ID" value="NZ_VUOC01000001.1"/>
</dbReference>
<organism evidence="13 14">
    <name type="scientific">Chitinophaga agrisoli</name>
    <dbReference type="NCBI Taxonomy" id="2607653"/>
    <lineage>
        <taxon>Bacteria</taxon>
        <taxon>Pseudomonadati</taxon>
        <taxon>Bacteroidota</taxon>
        <taxon>Chitinophagia</taxon>
        <taxon>Chitinophagales</taxon>
        <taxon>Chitinophagaceae</taxon>
        <taxon>Chitinophaga</taxon>
    </lineage>
</organism>
<dbReference type="Gene3D" id="2.40.170.20">
    <property type="entry name" value="TonB-dependent receptor, beta-barrel domain"/>
    <property type="match status" value="1"/>
</dbReference>
<dbReference type="InterPro" id="IPR012910">
    <property type="entry name" value="Plug_dom"/>
</dbReference>
<evidence type="ECO:0000256" key="8">
    <source>
        <dbReference type="PROSITE-ProRule" id="PRU01360"/>
    </source>
</evidence>
<dbReference type="InterPro" id="IPR000531">
    <property type="entry name" value="Beta-barrel_TonB"/>
</dbReference>
<feature type="domain" description="TonB-dependent receptor plug" evidence="12">
    <location>
        <begin position="47"/>
        <end position="154"/>
    </location>
</feature>
<keyword evidence="5 9" id="KW-0798">TonB box</keyword>
<dbReference type="PANTHER" id="PTHR30069">
    <property type="entry name" value="TONB-DEPENDENT OUTER MEMBRANE RECEPTOR"/>
    <property type="match status" value="1"/>
</dbReference>
<comment type="caution">
    <text evidence="13">The sequence shown here is derived from an EMBL/GenBank/DDBJ whole genome shotgun (WGS) entry which is preliminary data.</text>
</comment>
<dbReference type="Proteomes" id="UP000324611">
    <property type="component" value="Unassembled WGS sequence"/>
</dbReference>
<feature type="signal peptide" evidence="10">
    <location>
        <begin position="1"/>
        <end position="22"/>
    </location>
</feature>
<evidence type="ECO:0000256" key="6">
    <source>
        <dbReference type="ARBA" id="ARBA00023136"/>
    </source>
</evidence>
<dbReference type="CDD" id="cd01347">
    <property type="entry name" value="ligand_gated_channel"/>
    <property type="match status" value="1"/>
</dbReference>
<evidence type="ECO:0000256" key="5">
    <source>
        <dbReference type="ARBA" id="ARBA00023077"/>
    </source>
</evidence>
<dbReference type="Gene3D" id="2.170.130.10">
    <property type="entry name" value="TonB-dependent receptor, plug domain"/>
    <property type="match status" value="1"/>
</dbReference>
<evidence type="ECO:0000313" key="14">
    <source>
        <dbReference type="Proteomes" id="UP000324611"/>
    </source>
</evidence>
<keyword evidence="4 8" id="KW-0812">Transmembrane</keyword>
<dbReference type="InterPro" id="IPR036942">
    <property type="entry name" value="Beta-barrel_TonB_sf"/>
</dbReference>
<keyword evidence="13" id="KW-0675">Receptor</keyword>
<evidence type="ECO:0000259" key="12">
    <source>
        <dbReference type="Pfam" id="PF07715"/>
    </source>
</evidence>
<dbReference type="Pfam" id="PF07715">
    <property type="entry name" value="Plug"/>
    <property type="match status" value="1"/>
</dbReference>
<dbReference type="SUPFAM" id="SSF56935">
    <property type="entry name" value="Porins"/>
    <property type="match status" value="1"/>
</dbReference>